<keyword evidence="1" id="KW-0812">Transmembrane</keyword>
<dbReference type="Proteomes" id="UP000323560">
    <property type="component" value="Chromosome"/>
</dbReference>
<name>A0AAP9ERL7_GLUTH</name>
<accession>A0AAP9ERL7</accession>
<protein>
    <submittedName>
        <fullName evidence="2">Uncharacterized protein</fullName>
    </submittedName>
</protein>
<dbReference type="KEGG" id="gti:FXF46_07045"/>
<organism evidence="2 3">
    <name type="scientific">Gluconobacter thailandicus</name>
    <dbReference type="NCBI Taxonomy" id="257438"/>
    <lineage>
        <taxon>Bacteria</taxon>
        <taxon>Pseudomonadati</taxon>
        <taxon>Pseudomonadota</taxon>
        <taxon>Alphaproteobacteria</taxon>
        <taxon>Acetobacterales</taxon>
        <taxon>Acetobacteraceae</taxon>
        <taxon>Gluconobacter</taxon>
    </lineage>
</organism>
<evidence type="ECO:0000313" key="2">
    <source>
        <dbReference type="EMBL" id="QEH96056.1"/>
    </source>
</evidence>
<gene>
    <name evidence="2" type="ORF">FXF46_07045</name>
</gene>
<dbReference type="EMBL" id="CP043043">
    <property type="protein sequence ID" value="QEH96056.1"/>
    <property type="molecule type" value="Genomic_DNA"/>
</dbReference>
<reference evidence="2 3" key="1">
    <citation type="submission" date="2019-08" db="EMBL/GenBank/DDBJ databases">
        <title>Gluconobacter frateurii HD924 genome.</title>
        <authorList>
            <person name="Liu Y."/>
            <person name="Zhang P."/>
        </authorList>
    </citation>
    <scope>NUCLEOTIDE SEQUENCE [LARGE SCALE GENOMIC DNA]</scope>
    <source>
        <strain evidence="2 3">HD924</strain>
    </source>
</reference>
<keyword evidence="1" id="KW-0472">Membrane</keyword>
<dbReference type="RefSeq" id="WP_148620188.1">
    <property type="nucleotide sequence ID" value="NZ_CP043043.1"/>
</dbReference>
<feature type="transmembrane region" description="Helical" evidence="1">
    <location>
        <begin position="12"/>
        <end position="31"/>
    </location>
</feature>
<dbReference type="AlphaFoldDB" id="A0AAP9ERL7"/>
<keyword evidence="1" id="KW-1133">Transmembrane helix</keyword>
<sequence>MNQTISWIWRRSVFLGVVIVPTLLASGYYGLVASPQYQSEAGLLSDGSSGGREDTYVVHEYVMPHDSAPMLRRTQDLARIFNEPGPVLLLAGLQQFVS</sequence>
<evidence type="ECO:0000256" key="1">
    <source>
        <dbReference type="SAM" id="Phobius"/>
    </source>
</evidence>
<evidence type="ECO:0000313" key="3">
    <source>
        <dbReference type="Proteomes" id="UP000323560"/>
    </source>
</evidence>
<proteinExistence type="predicted"/>